<feature type="chain" id="PRO_5042121927" evidence="1">
    <location>
        <begin position="41"/>
        <end position="179"/>
    </location>
</feature>
<dbReference type="AlphaFoldDB" id="A0AAF3EDB8"/>
<keyword evidence="2" id="KW-1185">Reference proteome</keyword>
<dbReference type="Proteomes" id="UP000887575">
    <property type="component" value="Unassembled WGS sequence"/>
</dbReference>
<dbReference type="WBParaSite" id="MBELARI_LOCUS11972">
    <property type="protein sequence ID" value="MBELARI_LOCUS11972"/>
    <property type="gene ID" value="MBELARI_LOCUS11972"/>
</dbReference>
<keyword evidence="1" id="KW-0732">Signal</keyword>
<reference evidence="3" key="1">
    <citation type="submission" date="2024-02" db="UniProtKB">
        <authorList>
            <consortium name="WormBaseParasite"/>
        </authorList>
    </citation>
    <scope>IDENTIFICATION</scope>
</reference>
<evidence type="ECO:0000313" key="2">
    <source>
        <dbReference type="Proteomes" id="UP000887575"/>
    </source>
</evidence>
<sequence length="179" mass="20786">MHLSNLLSLMITSKTRKGGNLSTFWFLPFLLLLSLNACQAEEETEEVYNPLESLEAHGGIFRELPWTKEELRMISSLHATTEYGRLMTLIKEKLIEAADELRPETRHKIEKFLKTSRPPSVMRHFLTERERKQVRQLHANHNIGEVLVIYGEALERLPVPFKNEAIRYLDLPNSPKILP</sequence>
<evidence type="ECO:0000256" key="1">
    <source>
        <dbReference type="SAM" id="SignalP"/>
    </source>
</evidence>
<protein>
    <submittedName>
        <fullName evidence="3">Uncharacterized protein</fullName>
    </submittedName>
</protein>
<accession>A0AAF3EDB8</accession>
<organism evidence="2 3">
    <name type="scientific">Mesorhabditis belari</name>
    <dbReference type="NCBI Taxonomy" id="2138241"/>
    <lineage>
        <taxon>Eukaryota</taxon>
        <taxon>Metazoa</taxon>
        <taxon>Ecdysozoa</taxon>
        <taxon>Nematoda</taxon>
        <taxon>Chromadorea</taxon>
        <taxon>Rhabditida</taxon>
        <taxon>Rhabditina</taxon>
        <taxon>Rhabditomorpha</taxon>
        <taxon>Rhabditoidea</taxon>
        <taxon>Rhabditidae</taxon>
        <taxon>Mesorhabditinae</taxon>
        <taxon>Mesorhabditis</taxon>
    </lineage>
</organism>
<feature type="signal peptide" evidence="1">
    <location>
        <begin position="1"/>
        <end position="40"/>
    </location>
</feature>
<evidence type="ECO:0000313" key="3">
    <source>
        <dbReference type="WBParaSite" id="MBELARI_LOCUS11972"/>
    </source>
</evidence>
<proteinExistence type="predicted"/>
<name>A0AAF3EDB8_9BILA</name>